<evidence type="ECO:0000256" key="21">
    <source>
        <dbReference type="SAM" id="Phobius"/>
    </source>
</evidence>
<dbReference type="SMART" id="SM00220">
    <property type="entry name" value="S_TKc"/>
    <property type="match status" value="1"/>
</dbReference>
<dbReference type="RefSeq" id="XP_022139902.1">
    <property type="nucleotide sequence ID" value="XM_022284210.1"/>
</dbReference>
<feature type="transmembrane region" description="Helical" evidence="21">
    <location>
        <begin position="218"/>
        <end position="240"/>
    </location>
</feature>
<dbReference type="Gene3D" id="1.10.510.10">
    <property type="entry name" value="Transferase(Phosphotransferase) domain 1"/>
    <property type="match status" value="1"/>
</dbReference>
<dbReference type="SUPFAM" id="SSF56112">
    <property type="entry name" value="Protein kinase-like (PK-like)"/>
    <property type="match status" value="1"/>
</dbReference>
<keyword evidence="14" id="KW-1015">Disulfide bond</keyword>
<comment type="catalytic activity">
    <reaction evidence="18">
        <text>L-seryl-[protein] + ATP = O-phospho-L-seryl-[protein] + ADP + H(+)</text>
        <dbReference type="Rhea" id="RHEA:17989"/>
        <dbReference type="Rhea" id="RHEA-COMP:9863"/>
        <dbReference type="Rhea" id="RHEA-COMP:11604"/>
        <dbReference type="ChEBI" id="CHEBI:15378"/>
        <dbReference type="ChEBI" id="CHEBI:29999"/>
        <dbReference type="ChEBI" id="CHEBI:30616"/>
        <dbReference type="ChEBI" id="CHEBI:83421"/>
        <dbReference type="ChEBI" id="CHEBI:456216"/>
        <dbReference type="EC" id="2.7.11.1"/>
    </reaction>
</comment>
<keyword evidence="7" id="KW-0732">Signal</keyword>
<feature type="region of interest" description="Disordered" evidence="20">
    <location>
        <begin position="252"/>
        <end position="271"/>
    </location>
</feature>
<dbReference type="FunFam" id="3.30.200.20:FF:000330">
    <property type="entry name" value="G-type lectin S-receptor-like serine/threonine-protein kinase At4g03230"/>
    <property type="match status" value="1"/>
</dbReference>
<feature type="domain" description="Protein kinase" evidence="22">
    <location>
        <begin position="291"/>
        <end position="566"/>
    </location>
</feature>
<dbReference type="PROSITE" id="PS00107">
    <property type="entry name" value="PROTEIN_KINASE_ATP"/>
    <property type="match status" value="1"/>
</dbReference>
<dbReference type="PANTHER" id="PTHR27002">
    <property type="entry name" value="RECEPTOR-LIKE SERINE/THREONINE-PROTEIN KINASE SD1-8"/>
    <property type="match status" value="1"/>
</dbReference>
<keyword evidence="16" id="KW-0325">Glycoprotein</keyword>
<keyword evidence="15" id="KW-0675">Receptor</keyword>
<dbReference type="Pfam" id="PF00954">
    <property type="entry name" value="S_locus_glycop"/>
    <property type="match status" value="1"/>
</dbReference>
<keyword evidence="5" id="KW-0808">Transferase</keyword>
<name>A0A6J1CF78_MOMCH</name>
<evidence type="ECO:0000313" key="24">
    <source>
        <dbReference type="Proteomes" id="UP000504603"/>
    </source>
</evidence>
<evidence type="ECO:0000256" key="19">
    <source>
        <dbReference type="PROSITE-ProRule" id="PRU10141"/>
    </source>
</evidence>
<evidence type="ECO:0000256" key="10">
    <source>
        <dbReference type="ARBA" id="ARBA00022777"/>
    </source>
</evidence>
<evidence type="ECO:0000256" key="11">
    <source>
        <dbReference type="ARBA" id="ARBA00022840"/>
    </source>
</evidence>
<dbReference type="GO" id="GO:0030246">
    <property type="term" value="F:carbohydrate binding"/>
    <property type="evidence" value="ECO:0007669"/>
    <property type="project" value="UniProtKB-KW"/>
</dbReference>
<evidence type="ECO:0000256" key="17">
    <source>
        <dbReference type="ARBA" id="ARBA00047899"/>
    </source>
</evidence>
<evidence type="ECO:0000256" key="2">
    <source>
        <dbReference type="ARBA" id="ARBA00012513"/>
    </source>
</evidence>
<dbReference type="InterPro" id="IPR000858">
    <property type="entry name" value="S_locus_glycoprot_dom"/>
</dbReference>
<dbReference type="KEGG" id="mcha:111010702"/>
<keyword evidence="11 19" id="KW-0067">ATP-binding</keyword>
<comment type="catalytic activity">
    <reaction evidence="17">
        <text>L-threonyl-[protein] + ATP = O-phospho-L-threonyl-[protein] + ADP + H(+)</text>
        <dbReference type="Rhea" id="RHEA:46608"/>
        <dbReference type="Rhea" id="RHEA-COMP:11060"/>
        <dbReference type="Rhea" id="RHEA-COMP:11605"/>
        <dbReference type="ChEBI" id="CHEBI:15378"/>
        <dbReference type="ChEBI" id="CHEBI:30013"/>
        <dbReference type="ChEBI" id="CHEBI:30616"/>
        <dbReference type="ChEBI" id="CHEBI:61977"/>
        <dbReference type="ChEBI" id="CHEBI:456216"/>
        <dbReference type="EC" id="2.7.11.1"/>
    </reaction>
</comment>
<dbReference type="PROSITE" id="PS00108">
    <property type="entry name" value="PROTEIN_KINASE_ST"/>
    <property type="match status" value="1"/>
</dbReference>
<dbReference type="PROSITE" id="PS50948">
    <property type="entry name" value="PAN"/>
    <property type="match status" value="1"/>
</dbReference>
<protein>
    <recommendedName>
        <fullName evidence="2">non-specific serine/threonine protein kinase</fullName>
        <ecNumber evidence="2">2.7.11.1</ecNumber>
    </recommendedName>
</protein>
<dbReference type="OrthoDB" id="1933550at2759"/>
<keyword evidence="24" id="KW-1185">Reference proteome</keyword>
<keyword evidence="6 21" id="KW-0812">Transmembrane</keyword>
<evidence type="ECO:0000256" key="12">
    <source>
        <dbReference type="ARBA" id="ARBA00022989"/>
    </source>
</evidence>
<dbReference type="Gene3D" id="2.10.25.10">
    <property type="entry name" value="Laminin"/>
    <property type="match status" value="1"/>
</dbReference>
<dbReference type="GO" id="GO:0005524">
    <property type="term" value="F:ATP binding"/>
    <property type="evidence" value="ECO:0007669"/>
    <property type="project" value="UniProtKB-UniRule"/>
</dbReference>
<evidence type="ECO:0000313" key="25">
    <source>
        <dbReference type="RefSeq" id="XP_022139902.1"/>
    </source>
</evidence>
<keyword evidence="9 19" id="KW-0547">Nucleotide-binding</keyword>
<evidence type="ECO:0000256" key="9">
    <source>
        <dbReference type="ARBA" id="ARBA00022741"/>
    </source>
</evidence>
<dbReference type="InterPro" id="IPR017441">
    <property type="entry name" value="Protein_kinase_ATP_BS"/>
</dbReference>
<dbReference type="Pfam" id="PF11883">
    <property type="entry name" value="DUF3403"/>
    <property type="match status" value="1"/>
</dbReference>
<evidence type="ECO:0000256" key="6">
    <source>
        <dbReference type="ARBA" id="ARBA00022692"/>
    </source>
</evidence>
<gene>
    <name evidence="25" type="primary">LOC111010702</name>
</gene>
<dbReference type="AlphaFoldDB" id="A0A6J1CF78"/>
<dbReference type="Pfam" id="PF08276">
    <property type="entry name" value="PAN_2"/>
    <property type="match status" value="1"/>
</dbReference>
<sequence>MTRSFIINTSYIDNSEEVSISNGVTDDTVLTRMILDELGLLRRSRWQEKDHVWSEFWSAPTEWCDTEYNRCGQNSNCNPYTDQYQCQCLPGFEPRSERDWFLRDPSGGCVRKRSNATCRSGEGFVKVERVKVPDTSTALGNKSMSLEACEQACLKDCNCTAYTSADETTGIGCVTWYGDLIDTRTFTNAGQDLYVRVDAVELAQYAKKNSNHRSTKKVVAIVVVSIVGALLLVSSLVYLWEIRRKAGRERSNSLSYLGDSPNPNKEFDESRRSSDLPVFDLNAIAKATDNFSFNNKLGQGGFGAVYKGKLANGEEIAVKRLAKNSGQGVGEFKNEVTLIAKLQHRNLVRILGYCVKNEEKMLVYEYLPNKSLDFFIFDESKRALLDWRKRFEIICGIARGILYLHQDSRLKIIHRDLKASNILLDVNLNPKIADFGMARIFGQDQIQANTNRIVGTYGYMSPEYAMEGLFSEKSDVYSFGVLVLEMITGRKNTNHMSSYLNLVGHVWELWKVEKATELVDSSLELESGSGEEMMRCVQIGLLCVQEDPTDRPSMSTVVFMLGNEVVLPSPKKPAFIMKRKYNSGDPSTSTEGGNSVNDVTISIMHAR</sequence>
<comment type="subcellular location">
    <subcellularLocation>
        <location evidence="1">Cell membrane</location>
        <topology evidence="1">Single-pass type I membrane protein</topology>
    </subcellularLocation>
</comment>
<dbReference type="GO" id="GO:0004674">
    <property type="term" value="F:protein serine/threonine kinase activity"/>
    <property type="evidence" value="ECO:0007669"/>
    <property type="project" value="UniProtKB-KW"/>
</dbReference>
<keyword evidence="4" id="KW-0723">Serine/threonine-protein kinase</keyword>
<organism evidence="24 25">
    <name type="scientific">Momordica charantia</name>
    <name type="common">Bitter gourd</name>
    <name type="synonym">Balsam pear</name>
    <dbReference type="NCBI Taxonomy" id="3673"/>
    <lineage>
        <taxon>Eukaryota</taxon>
        <taxon>Viridiplantae</taxon>
        <taxon>Streptophyta</taxon>
        <taxon>Embryophyta</taxon>
        <taxon>Tracheophyta</taxon>
        <taxon>Spermatophyta</taxon>
        <taxon>Magnoliopsida</taxon>
        <taxon>eudicotyledons</taxon>
        <taxon>Gunneridae</taxon>
        <taxon>Pentapetalae</taxon>
        <taxon>rosids</taxon>
        <taxon>fabids</taxon>
        <taxon>Cucurbitales</taxon>
        <taxon>Cucurbitaceae</taxon>
        <taxon>Momordiceae</taxon>
        <taxon>Momordica</taxon>
    </lineage>
</organism>
<dbReference type="Pfam" id="PF07714">
    <property type="entry name" value="PK_Tyr_Ser-Thr"/>
    <property type="match status" value="1"/>
</dbReference>
<keyword evidence="3" id="KW-1003">Cell membrane</keyword>
<feature type="binding site" evidence="19">
    <location>
        <position position="319"/>
    </location>
    <ligand>
        <name>ATP</name>
        <dbReference type="ChEBI" id="CHEBI:30616"/>
    </ligand>
</feature>
<dbReference type="GO" id="GO:0048544">
    <property type="term" value="P:recognition of pollen"/>
    <property type="evidence" value="ECO:0007669"/>
    <property type="project" value="InterPro"/>
</dbReference>
<evidence type="ECO:0000259" key="23">
    <source>
        <dbReference type="PROSITE" id="PS50948"/>
    </source>
</evidence>
<dbReference type="Proteomes" id="UP000504603">
    <property type="component" value="Unplaced"/>
</dbReference>
<evidence type="ECO:0000256" key="8">
    <source>
        <dbReference type="ARBA" id="ARBA00022734"/>
    </source>
</evidence>
<dbReference type="InterPro" id="IPR001245">
    <property type="entry name" value="Ser-Thr/Tyr_kinase_cat_dom"/>
</dbReference>
<feature type="domain" description="Apple" evidence="23">
    <location>
        <begin position="118"/>
        <end position="198"/>
    </location>
</feature>
<evidence type="ECO:0000256" key="16">
    <source>
        <dbReference type="ARBA" id="ARBA00023180"/>
    </source>
</evidence>
<dbReference type="SMART" id="SM00473">
    <property type="entry name" value="PAN_AP"/>
    <property type="match status" value="1"/>
</dbReference>
<dbReference type="FunFam" id="1.10.510.10:FF:000060">
    <property type="entry name" value="G-type lectin S-receptor-like serine/threonine-protein kinase"/>
    <property type="match status" value="1"/>
</dbReference>
<keyword evidence="10" id="KW-0418">Kinase</keyword>
<evidence type="ECO:0000256" key="14">
    <source>
        <dbReference type="ARBA" id="ARBA00023157"/>
    </source>
</evidence>
<dbReference type="PROSITE" id="PS50011">
    <property type="entry name" value="PROTEIN_KINASE_DOM"/>
    <property type="match status" value="1"/>
</dbReference>
<evidence type="ECO:0000256" key="13">
    <source>
        <dbReference type="ARBA" id="ARBA00023136"/>
    </source>
</evidence>
<dbReference type="GO" id="GO:0005886">
    <property type="term" value="C:plasma membrane"/>
    <property type="evidence" value="ECO:0007669"/>
    <property type="project" value="UniProtKB-SubCell"/>
</dbReference>
<dbReference type="InterPro" id="IPR011009">
    <property type="entry name" value="Kinase-like_dom_sf"/>
</dbReference>
<dbReference type="GeneID" id="111010702"/>
<dbReference type="InterPro" id="IPR021820">
    <property type="entry name" value="S-locus_recpt_kinase_C"/>
</dbReference>
<accession>A0A6J1CF78</accession>
<evidence type="ECO:0000259" key="22">
    <source>
        <dbReference type="PROSITE" id="PS50011"/>
    </source>
</evidence>
<evidence type="ECO:0000256" key="1">
    <source>
        <dbReference type="ARBA" id="ARBA00004251"/>
    </source>
</evidence>
<evidence type="ECO:0000256" key="18">
    <source>
        <dbReference type="ARBA" id="ARBA00048679"/>
    </source>
</evidence>
<dbReference type="InterPro" id="IPR008271">
    <property type="entry name" value="Ser/Thr_kinase_AS"/>
</dbReference>
<dbReference type="CDD" id="cd14066">
    <property type="entry name" value="STKc_IRAK"/>
    <property type="match status" value="1"/>
</dbReference>
<proteinExistence type="predicted"/>
<evidence type="ECO:0000256" key="7">
    <source>
        <dbReference type="ARBA" id="ARBA00022729"/>
    </source>
</evidence>
<dbReference type="InterPro" id="IPR003609">
    <property type="entry name" value="Pan_app"/>
</dbReference>
<keyword evidence="13 21" id="KW-0472">Membrane</keyword>
<keyword evidence="8" id="KW-0430">Lectin</keyword>
<evidence type="ECO:0000256" key="4">
    <source>
        <dbReference type="ARBA" id="ARBA00022527"/>
    </source>
</evidence>
<evidence type="ECO:0000256" key="5">
    <source>
        <dbReference type="ARBA" id="ARBA00022679"/>
    </source>
</evidence>
<keyword evidence="12 21" id="KW-1133">Transmembrane helix</keyword>
<reference evidence="25" key="1">
    <citation type="submission" date="2025-08" db="UniProtKB">
        <authorList>
            <consortium name="RefSeq"/>
        </authorList>
    </citation>
    <scope>IDENTIFICATION</scope>
</reference>
<evidence type="ECO:0000256" key="15">
    <source>
        <dbReference type="ARBA" id="ARBA00023170"/>
    </source>
</evidence>
<dbReference type="CDD" id="cd01098">
    <property type="entry name" value="PAN_AP_plant"/>
    <property type="match status" value="1"/>
</dbReference>
<dbReference type="Gene3D" id="3.30.200.20">
    <property type="entry name" value="Phosphorylase Kinase, domain 1"/>
    <property type="match status" value="1"/>
</dbReference>
<dbReference type="PANTHER" id="PTHR27002:SF1095">
    <property type="entry name" value="G-TYPE LECTIN S-RECEPTOR-LIKE SERINE_THREONINE-PROTEIN KINASE RKS1"/>
    <property type="match status" value="1"/>
</dbReference>
<evidence type="ECO:0000256" key="20">
    <source>
        <dbReference type="SAM" id="MobiDB-lite"/>
    </source>
</evidence>
<evidence type="ECO:0000256" key="3">
    <source>
        <dbReference type="ARBA" id="ARBA00022475"/>
    </source>
</evidence>
<dbReference type="EC" id="2.7.11.1" evidence="2"/>
<dbReference type="InterPro" id="IPR000719">
    <property type="entry name" value="Prot_kinase_dom"/>
</dbReference>